<dbReference type="Proteomes" id="UP000186817">
    <property type="component" value="Unassembled WGS sequence"/>
</dbReference>
<keyword evidence="3" id="KW-1185">Reference proteome</keyword>
<protein>
    <submittedName>
        <fullName evidence="2">Uncharacterized protein</fullName>
    </submittedName>
</protein>
<dbReference type="AlphaFoldDB" id="A0A1Q9D5F0"/>
<feature type="compositionally biased region" description="Polar residues" evidence="1">
    <location>
        <begin position="625"/>
        <end position="639"/>
    </location>
</feature>
<name>A0A1Q9D5F0_SYMMI</name>
<feature type="compositionally biased region" description="Low complexity" evidence="1">
    <location>
        <begin position="225"/>
        <end position="240"/>
    </location>
</feature>
<feature type="region of interest" description="Disordered" evidence="1">
    <location>
        <begin position="1"/>
        <end position="62"/>
    </location>
</feature>
<evidence type="ECO:0000256" key="1">
    <source>
        <dbReference type="SAM" id="MobiDB-lite"/>
    </source>
</evidence>
<feature type="compositionally biased region" description="Polar residues" evidence="1">
    <location>
        <begin position="262"/>
        <end position="278"/>
    </location>
</feature>
<feature type="region of interest" description="Disordered" evidence="1">
    <location>
        <begin position="625"/>
        <end position="662"/>
    </location>
</feature>
<evidence type="ECO:0000313" key="3">
    <source>
        <dbReference type="Proteomes" id="UP000186817"/>
    </source>
</evidence>
<reference evidence="2 3" key="1">
    <citation type="submission" date="2016-02" db="EMBL/GenBank/DDBJ databases">
        <title>Genome analysis of coral dinoflagellate symbionts highlights evolutionary adaptations to a symbiotic lifestyle.</title>
        <authorList>
            <person name="Aranda M."/>
            <person name="Li Y."/>
            <person name="Liew Y.J."/>
            <person name="Baumgarten S."/>
            <person name="Simakov O."/>
            <person name="Wilson M."/>
            <person name="Piel J."/>
            <person name="Ashoor H."/>
            <person name="Bougouffa S."/>
            <person name="Bajic V.B."/>
            <person name="Ryu T."/>
            <person name="Ravasi T."/>
            <person name="Bayer T."/>
            <person name="Micklem G."/>
            <person name="Kim H."/>
            <person name="Bhak J."/>
            <person name="Lajeunesse T.C."/>
            <person name="Voolstra C.R."/>
        </authorList>
    </citation>
    <scope>NUCLEOTIDE SEQUENCE [LARGE SCALE GENOMIC DNA]</scope>
    <source>
        <strain evidence="2 3">CCMP2467</strain>
    </source>
</reference>
<sequence length="678" mass="73199">MARKVGFGSKKPRSTAKREAQKAPTVRMLPKAKRDYIIDDRPSQRSKRRKVRPSSLTKGKYEAIPGTRVQPAAGGKHVRLVIQDGRTFDPKNVRAARRHLKQLASEAEELARIHGTKDKELLAKSAAEISAKAADYKGRLAVKAKQKLINKKRKRKGFALSPVHVAELPPASPSIQSLPHCSSLANPSTGAIHPGGSVFDLIPLQVSHVARPDLPSAQPEGPLARQSSGRSGPSGCGSPQFVAAQPRPVPPPLTLGYAMGPTLSSPTAPGSPSWTTVTTRRKQTLEPKPVVAKPVPAPQLQRMNTTGDAADLYYAQKEAFVRGWTHDAKHTRSVKQKKRVDYQVEKRRQQSERDRAAMAADYGDSDHDWMSGLVQAVTKWRPRVHQKTQLVLMHRARVQKIAATGPAPAPAAAPSPAPAPLTAADVAPELEKSLLRAKKHAAYRGNLTYADASEGWAVAAQEAAKVFRAAMLVNVQMCNQFRVTLGSCSFGNMGAGVNRLHLEAVNPNPSNDPGTGQSAPGVFGDSRNERWLNEVKSAGRIKRTVDVTFPVGDWFLGVGDGGIGRDKDNPAGGALIMKGSLSDFDENDRPPQWETMTSATQDQDEAAFLGEGQRMYCVELRSSIGPSSPCPQQLQPDQQSGDEKSEAMLGSLGLDPSSDEPLAKSMIKSSVGILWAFD</sequence>
<feature type="compositionally biased region" description="Basic and acidic residues" evidence="1">
    <location>
        <begin position="32"/>
        <end position="43"/>
    </location>
</feature>
<dbReference type="OrthoDB" id="444413at2759"/>
<proteinExistence type="predicted"/>
<gene>
    <name evidence="2" type="ORF">AK812_SmicGene28033</name>
</gene>
<dbReference type="EMBL" id="LSRX01000714">
    <property type="protein sequence ID" value="OLP90398.1"/>
    <property type="molecule type" value="Genomic_DNA"/>
</dbReference>
<evidence type="ECO:0000313" key="2">
    <source>
        <dbReference type="EMBL" id="OLP90398.1"/>
    </source>
</evidence>
<organism evidence="2 3">
    <name type="scientific">Symbiodinium microadriaticum</name>
    <name type="common">Dinoflagellate</name>
    <name type="synonym">Zooxanthella microadriatica</name>
    <dbReference type="NCBI Taxonomy" id="2951"/>
    <lineage>
        <taxon>Eukaryota</taxon>
        <taxon>Sar</taxon>
        <taxon>Alveolata</taxon>
        <taxon>Dinophyceae</taxon>
        <taxon>Suessiales</taxon>
        <taxon>Symbiodiniaceae</taxon>
        <taxon>Symbiodinium</taxon>
    </lineage>
</organism>
<feature type="region of interest" description="Disordered" evidence="1">
    <location>
        <begin position="212"/>
        <end position="286"/>
    </location>
</feature>
<comment type="caution">
    <text evidence="2">The sequence shown here is derived from an EMBL/GenBank/DDBJ whole genome shotgun (WGS) entry which is preliminary data.</text>
</comment>
<accession>A0A1Q9D5F0</accession>